<evidence type="ECO:0000256" key="3">
    <source>
        <dbReference type="ARBA" id="ARBA00022692"/>
    </source>
</evidence>
<feature type="transmembrane region" description="Helical" evidence="6">
    <location>
        <begin position="437"/>
        <end position="459"/>
    </location>
</feature>
<keyword evidence="4 6" id="KW-1133">Transmembrane helix</keyword>
<feature type="transmembrane region" description="Helical" evidence="6">
    <location>
        <begin position="156"/>
        <end position="179"/>
    </location>
</feature>
<feature type="transmembrane region" description="Helical" evidence="6">
    <location>
        <begin position="465"/>
        <end position="484"/>
    </location>
</feature>
<organism evidence="7 8">
    <name type="scientific">Cellulomonas bogoriensis 69B4 = DSM 16987</name>
    <dbReference type="NCBI Taxonomy" id="1386082"/>
    <lineage>
        <taxon>Bacteria</taxon>
        <taxon>Bacillati</taxon>
        <taxon>Actinomycetota</taxon>
        <taxon>Actinomycetes</taxon>
        <taxon>Micrococcales</taxon>
        <taxon>Cellulomonadaceae</taxon>
        <taxon>Cellulomonas</taxon>
    </lineage>
</organism>
<dbReference type="RefSeq" id="WP_035062109.1">
    <property type="nucleotide sequence ID" value="NZ_AXCZ01000166.1"/>
</dbReference>
<evidence type="ECO:0000256" key="1">
    <source>
        <dbReference type="ARBA" id="ARBA00004651"/>
    </source>
</evidence>
<feature type="transmembrane region" description="Helical" evidence="6">
    <location>
        <begin position="249"/>
        <end position="269"/>
    </location>
</feature>
<comment type="caution">
    <text evidence="7">The sequence shown here is derived from an EMBL/GenBank/DDBJ whole genome shotgun (WGS) entry which is preliminary data.</text>
</comment>
<comment type="subcellular location">
    <subcellularLocation>
        <location evidence="1">Cell membrane</location>
        <topology evidence="1">Multi-pass membrane protein</topology>
    </subcellularLocation>
</comment>
<feature type="transmembrane region" description="Helical" evidence="6">
    <location>
        <begin position="88"/>
        <end position="109"/>
    </location>
</feature>
<sequence>MTATSDRAEQTRDLARSGAVSFVGAAGSAALGFALTVVLARSLGEVGSGVVLQMVGVFAIAMSLAKLGMDSVAVWLMPRLDDPQEIRGCLTFMAAVAAACGTVAGLLVVVTARGLVGAGSTGTDELVRALHAVGWFLPVGVLVLVLLAATRGLGGVLPYVAVGSLGLPAARPVLVLLVVGAGGSAVAASLAWAAPLPVAMLAALLVLRSQVRRREAGTRGPWWPRRSRRRAVVRYALPRTASAGLEQSVLWLDVLLVGAIAGTAAAGVYGAASRLVMAGLVVDTAVRVVVSPRFSGLLHHGRLADLQDLYRTAATWLVLFSTPVYVVLAVFGSVVLGWFGPGFAAGAPVLVILSVGAVVALAAGNVHSVLLMSGHSGWAALNKAVVVVLNVVGNLVLIPYLGLAGAAITWAVSMVVDAALAAVQVRILVGVVVELRAVAYGLAVALLTVGGPALAARLLVGADGAGLAVAVATGAVALATWCLLDRRRLHLDQLLPRRTR</sequence>
<evidence type="ECO:0000256" key="5">
    <source>
        <dbReference type="ARBA" id="ARBA00023136"/>
    </source>
</evidence>
<proteinExistence type="predicted"/>
<evidence type="ECO:0000256" key="4">
    <source>
        <dbReference type="ARBA" id="ARBA00022989"/>
    </source>
</evidence>
<dbReference type="Proteomes" id="UP000054314">
    <property type="component" value="Unassembled WGS sequence"/>
</dbReference>
<evidence type="ECO:0000313" key="8">
    <source>
        <dbReference type="Proteomes" id="UP000054314"/>
    </source>
</evidence>
<feature type="transmembrane region" description="Helical" evidence="6">
    <location>
        <begin position="275"/>
        <end position="295"/>
    </location>
</feature>
<accession>A0A0A0BPJ3</accession>
<dbReference type="EMBL" id="AXCZ01000166">
    <property type="protein sequence ID" value="KGM09875.1"/>
    <property type="molecule type" value="Genomic_DNA"/>
</dbReference>
<gene>
    <name evidence="7" type="ORF">N869_05925</name>
</gene>
<feature type="transmembrane region" description="Helical" evidence="6">
    <location>
        <begin position="185"/>
        <end position="207"/>
    </location>
</feature>
<keyword evidence="8" id="KW-1185">Reference proteome</keyword>
<reference evidence="7 8" key="1">
    <citation type="submission" date="2013-08" db="EMBL/GenBank/DDBJ databases">
        <title>Genome sequencing of Cellulomonas bogoriensis 69B4.</title>
        <authorList>
            <person name="Chen F."/>
            <person name="Li Y."/>
            <person name="Wang G."/>
        </authorList>
    </citation>
    <scope>NUCLEOTIDE SEQUENCE [LARGE SCALE GENOMIC DNA]</scope>
    <source>
        <strain evidence="7 8">69B4</strain>
    </source>
</reference>
<dbReference type="Pfam" id="PF01943">
    <property type="entry name" value="Polysacc_synt"/>
    <property type="match status" value="1"/>
</dbReference>
<keyword evidence="5 6" id="KW-0472">Membrane</keyword>
<dbReference type="AlphaFoldDB" id="A0A0A0BPJ3"/>
<keyword evidence="2" id="KW-1003">Cell membrane</keyword>
<dbReference type="InterPro" id="IPR002797">
    <property type="entry name" value="Polysacc_synth"/>
</dbReference>
<dbReference type="GO" id="GO:0005886">
    <property type="term" value="C:plasma membrane"/>
    <property type="evidence" value="ECO:0007669"/>
    <property type="project" value="UniProtKB-SubCell"/>
</dbReference>
<dbReference type="InterPro" id="IPR050833">
    <property type="entry name" value="Poly_Biosynth_Transport"/>
</dbReference>
<evidence type="ECO:0000256" key="2">
    <source>
        <dbReference type="ARBA" id="ARBA00022475"/>
    </source>
</evidence>
<feature type="transmembrane region" description="Helical" evidence="6">
    <location>
        <begin position="384"/>
        <end position="401"/>
    </location>
</feature>
<feature type="transmembrane region" description="Helical" evidence="6">
    <location>
        <begin position="129"/>
        <end position="149"/>
    </location>
</feature>
<feature type="transmembrane region" description="Helical" evidence="6">
    <location>
        <begin position="345"/>
        <end position="372"/>
    </location>
</feature>
<feature type="transmembrane region" description="Helical" evidence="6">
    <location>
        <begin position="316"/>
        <end position="339"/>
    </location>
</feature>
<dbReference type="PANTHER" id="PTHR30250">
    <property type="entry name" value="PST FAMILY PREDICTED COLANIC ACID TRANSPORTER"/>
    <property type="match status" value="1"/>
</dbReference>
<name>A0A0A0BPJ3_9CELL</name>
<feature type="transmembrane region" description="Helical" evidence="6">
    <location>
        <begin position="46"/>
        <end position="67"/>
    </location>
</feature>
<evidence type="ECO:0000313" key="7">
    <source>
        <dbReference type="EMBL" id="KGM09875.1"/>
    </source>
</evidence>
<evidence type="ECO:0000256" key="6">
    <source>
        <dbReference type="SAM" id="Phobius"/>
    </source>
</evidence>
<keyword evidence="3 6" id="KW-0812">Transmembrane</keyword>
<dbReference type="PANTHER" id="PTHR30250:SF11">
    <property type="entry name" value="O-ANTIGEN TRANSPORTER-RELATED"/>
    <property type="match status" value="1"/>
</dbReference>
<protein>
    <submittedName>
        <fullName evidence="7">Polysaccharide biosynthesis protein</fullName>
    </submittedName>
</protein>
<feature type="transmembrane region" description="Helical" evidence="6">
    <location>
        <begin position="20"/>
        <end position="40"/>
    </location>
</feature>
<feature type="transmembrane region" description="Helical" evidence="6">
    <location>
        <begin position="407"/>
        <end position="425"/>
    </location>
</feature>